<sequence length="428" mass="48565">MSSYAFPQLDFQACLLLSFITAVLVPCFRHGSVKRSGMLALQVYFTVQAYLTPVKPTGNLVMSYQSGLLLGNLTLRYFDRLYLHVPEEEFRRIQENGVEERPETLSVVQKLGWSAELLTTTRGVGWNWRVKGTPKAVSRKRTAFVFDRLLRWIAMYGGIFLAERVCKGILDEWAQLPEGLLKSGLLAVTQSSMFLYAWIVLVLGLTIYTHFAMLMLPLALLCVGFGFGPIRWRQPDAWPATFGSLAEGYSLRRFWSHCWHQQVRRILAVPPTFVLSNLPQSLRSSSRLPARLFRRYLSLFLAFLLSGAFHNVGHWTVLRERRGLGDGGAQLNVFGEMPFFVAQAVGIMFEDLVYHVTGVDSRQTKFVGYIVTASWYGWTRVQLKTIPIATTFGINDERGPLFEVVELLRLGLVAIPGNFVKMGMGRWM</sequence>
<evidence type="ECO:0000313" key="11">
    <source>
        <dbReference type="Proteomes" id="UP000799764"/>
    </source>
</evidence>
<evidence type="ECO:0000256" key="7">
    <source>
        <dbReference type="ARBA" id="ARBA00023136"/>
    </source>
</evidence>
<evidence type="ECO:0000256" key="5">
    <source>
        <dbReference type="ARBA" id="ARBA00022692"/>
    </source>
</evidence>
<dbReference type="EMBL" id="MU001501">
    <property type="protein sequence ID" value="KAF2444309.1"/>
    <property type="molecule type" value="Genomic_DNA"/>
</dbReference>
<evidence type="ECO:0000259" key="9">
    <source>
        <dbReference type="Pfam" id="PF13813"/>
    </source>
</evidence>
<feature type="domain" description="Wax synthase" evidence="9">
    <location>
        <begin position="238"/>
        <end position="320"/>
    </location>
</feature>
<dbReference type="GO" id="GO:0008374">
    <property type="term" value="F:O-acyltransferase activity"/>
    <property type="evidence" value="ECO:0007669"/>
    <property type="project" value="InterPro"/>
</dbReference>
<keyword evidence="7 8" id="KW-0472">Membrane</keyword>
<comment type="pathway">
    <text evidence="2">Secondary metabolite biosynthesis.</text>
</comment>
<evidence type="ECO:0000313" key="10">
    <source>
        <dbReference type="EMBL" id="KAF2444309.1"/>
    </source>
</evidence>
<evidence type="ECO:0000256" key="2">
    <source>
        <dbReference type="ARBA" id="ARBA00005179"/>
    </source>
</evidence>
<dbReference type="PANTHER" id="PTHR31595">
    <property type="entry name" value="LONG-CHAIN-ALCOHOL O-FATTY-ACYLTRANSFERASE 3-RELATED"/>
    <property type="match status" value="1"/>
</dbReference>
<dbReference type="InterPro" id="IPR044851">
    <property type="entry name" value="Wax_synthase"/>
</dbReference>
<evidence type="ECO:0000256" key="8">
    <source>
        <dbReference type="SAM" id="Phobius"/>
    </source>
</evidence>
<keyword evidence="11" id="KW-1185">Reference proteome</keyword>
<evidence type="ECO:0000256" key="1">
    <source>
        <dbReference type="ARBA" id="ARBA00004141"/>
    </source>
</evidence>
<dbReference type="OrthoDB" id="1077582at2759"/>
<dbReference type="GO" id="GO:0016020">
    <property type="term" value="C:membrane"/>
    <property type="evidence" value="ECO:0007669"/>
    <property type="project" value="UniProtKB-SubCell"/>
</dbReference>
<gene>
    <name evidence="10" type="ORF">P171DRAFT_485764</name>
</gene>
<dbReference type="Pfam" id="PF13813">
    <property type="entry name" value="MBOAT_2"/>
    <property type="match status" value="1"/>
</dbReference>
<organism evidence="10 11">
    <name type="scientific">Karstenula rhodostoma CBS 690.94</name>
    <dbReference type="NCBI Taxonomy" id="1392251"/>
    <lineage>
        <taxon>Eukaryota</taxon>
        <taxon>Fungi</taxon>
        <taxon>Dikarya</taxon>
        <taxon>Ascomycota</taxon>
        <taxon>Pezizomycotina</taxon>
        <taxon>Dothideomycetes</taxon>
        <taxon>Pleosporomycetidae</taxon>
        <taxon>Pleosporales</taxon>
        <taxon>Massarineae</taxon>
        <taxon>Didymosphaeriaceae</taxon>
        <taxon>Karstenula</taxon>
    </lineage>
</organism>
<proteinExistence type="inferred from homology"/>
<dbReference type="InterPro" id="IPR032805">
    <property type="entry name" value="Wax_synthase_dom"/>
</dbReference>
<keyword evidence="4" id="KW-0808">Transferase</keyword>
<dbReference type="PANTHER" id="PTHR31595:SF57">
    <property type="entry name" value="OS04G0481900 PROTEIN"/>
    <property type="match status" value="1"/>
</dbReference>
<protein>
    <recommendedName>
        <fullName evidence="9">Wax synthase domain-containing protein</fullName>
    </recommendedName>
</protein>
<name>A0A9P4PFW0_9PLEO</name>
<reference evidence="10" key="1">
    <citation type="journal article" date="2020" name="Stud. Mycol.">
        <title>101 Dothideomycetes genomes: a test case for predicting lifestyles and emergence of pathogens.</title>
        <authorList>
            <person name="Haridas S."/>
            <person name="Albert R."/>
            <person name="Binder M."/>
            <person name="Bloem J."/>
            <person name="Labutti K."/>
            <person name="Salamov A."/>
            <person name="Andreopoulos B."/>
            <person name="Baker S."/>
            <person name="Barry K."/>
            <person name="Bills G."/>
            <person name="Bluhm B."/>
            <person name="Cannon C."/>
            <person name="Castanera R."/>
            <person name="Culley D."/>
            <person name="Daum C."/>
            <person name="Ezra D."/>
            <person name="Gonzalez J."/>
            <person name="Henrissat B."/>
            <person name="Kuo A."/>
            <person name="Liang C."/>
            <person name="Lipzen A."/>
            <person name="Lutzoni F."/>
            <person name="Magnuson J."/>
            <person name="Mondo S."/>
            <person name="Nolan M."/>
            <person name="Ohm R."/>
            <person name="Pangilinan J."/>
            <person name="Park H.-J."/>
            <person name="Ramirez L."/>
            <person name="Alfaro M."/>
            <person name="Sun H."/>
            <person name="Tritt A."/>
            <person name="Yoshinaga Y."/>
            <person name="Zwiers L.-H."/>
            <person name="Turgeon B."/>
            <person name="Goodwin S."/>
            <person name="Spatafora J."/>
            <person name="Crous P."/>
            <person name="Grigoriev I."/>
        </authorList>
    </citation>
    <scope>NUCLEOTIDE SEQUENCE</scope>
    <source>
        <strain evidence="10">CBS 690.94</strain>
    </source>
</reference>
<feature type="transmembrane region" description="Helical" evidence="8">
    <location>
        <begin position="296"/>
        <end position="317"/>
    </location>
</feature>
<comment type="similarity">
    <text evidence="3">Belongs to the wax synthase family.</text>
</comment>
<keyword evidence="5 8" id="KW-0812">Transmembrane</keyword>
<dbReference type="AlphaFoldDB" id="A0A9P4PFW0"/>
<dbReference type="Proteomes" id="UP000799764">
    <property type="component" value="Unassembled WGS sequence"/>
</dbReference>
<evidence type="ECO:0000256" key="6">
    <source>
        <dbReference type="ARBA" id="ARBA00022989"/>
    </source>
</evidence>
<evidence type="ECO:0000256" key="4">
    <source>
        <dbReference type="ARBA" id="ARBA00022679"/>
    </source>
</evidence>
<keyword evidence="6 8" id="KW-1133">Transmembrane helix</keyword>
<feature type="transmembrane region" description="Helical" evidence="8">
    <location>
        <begin position="195"/>
        <end position="223"/>
    </location>
</feature>
<accession>A0A9P4PFW0</accession>
<evidence type="ECO:0000256" key="3">
    <source>
        <dbReference type="ARBA" id="ARBA00007282"/>
    </source>
</evidence>
<comment type="caution">
    <text evidence="10">The sequence shown here is derived from an EMBL/GenBank/DDBJ whole genome shotgun (WGS) entry which is preliminary data.</text>
</comment>
<dbReference type="GO" id="GO:0006629">
    <property type="term" value="P:lipid metabolic process"/>
    <property type="evidence" value="ECO:0007669"/>
    <property type="project" value="InterPro"/>
</dbReference>
<comment type="subcellular location">
    <subcellularLocation>
        <location evidence="1">Membrane</location>
        <topology evidence="1">Multi-pass membrane protein</topology>
    </subcellularLocation>
</comment>